<dbReference type="STRING" id="1231391.GCA_000308195_03375"/>
<dbReference type="InterPro" id="IPR021834">
    <property type="entry name" value="DUF3426"/>
</dbReference>
<keyword evidence="2" id="KW-0812">Transmembrane</keyword>
<organism evidence="4 5">
    <name type="scientific">Pusillimonas noertemannii</name>
    <dbReference type="NCBI Taxonomy" id="305977"/>
    <lineage>
        <taxon>Bacteria</taxon>
        <taxon>Pseudomonadati</taxon>
        <taxon>Pseudomonadota</taxon>
        <taxon>Betaproteobacteria</taxon>
        <taxon>Burkholderiales</taxon>
        <taxon>Alcaligenaceae</taxon>
        <taxon>Pusillimonas</taxon>
    </lineage>
</organism>
<sequence>MDLTTRCPQCGAEFPISLQQLQLRKGYIRCINCAHIFDGYEAVVPASAAEPSVPPAAPAVHAPQGEPSFSASSAPAAAAPGEPRFTVSGPGHAGSGVPIRVREPASAEQPSFTLRDTEQRLDDGRGHTVGQAHSVGRDAHYDYQDDGYRDTGSGLYVEPRHGHEAGPEFVHVEERPGGIGLGGVFWSLLVLLGLAAAVLQAAYIYRVQIASELPSLRPALERYCETLGCTVEYPRRIAQIAIMDSSLQAVRDGQEAAQGSRLMLNVVLRNNYDRPQQWPTLSVELVDFSGTVAVRRLLAPSDYLPELSLQRPFPARSEVRVSVPLAVEGVQINGYQLDKFFP</sequence>
<dbReference type="EMBL" id="QEKO01000001">
    <property type="protein sequence ID" value="PVY68166.1"/>
    <property type="molecule type" value="Genomic_DNA"/>
</dbReference>
<feature type="compositionally biased region" description="Basic and acidic residues" evidence="1">
    <location>
        <begin position="115"/>
        <end position="126"/>
    </location>
</feature>
<keyword evidence="2" id="KW-1133">Transmembrane helix</keyword>
<dbReference type="RefSeq" id="WP_116517953.1">
    <property type="nucleotide sequence ID" value="NZ_JACCEX010000001.1"/>
</dbReference>
<dbReference type="Pfam" id="PF13719">
    <property type="entry name" value="Zn_ribbon_5"/>
    <property type="match status" value="1"/>
</dbReference>
<dbReference type="NCBIfam" id="TIGR02098">
    <property type="entry name" value="MJ0042_CXXC"/>
    <property type="match status" value="1"/>
</dbReference>
<dbReference type="Proteomes" id="UP000246145">
    <property type="component" value="Unassembled WGS sequence"/>
</dbReference>
<feature type="domain" description="Zinc finger/thioredoxin putative" evidence="3">
    <location>
        <begin position="3"/>
        <end position="38"/>
    </location>
</feature>
<keyword evidence="5" id="KW-1185">Reference proteome</keyword>
<comment type="caution">
    <text evidence="4">The sequence shown here is derived from an EMBL/GenBank/DDBJ whole genome shotgun (WGS) entry which is preliminary data.</text>
</comment>
<feature type="region of interest" description="Disordered" evidence="1">
    <location>
        <begin position="50"/>
        <end position="144"/>
    </location>
</feature>
<reference evidence="4 5" key="1">
    <citation type="submission" date="2018-04" db="EMBL/GenBank/DDBJ databases">
        <title>Genomic Encyclopedia of Type Strains, Phase IV (KMG-IV): sequencing the most valuable type-strain genomes for metagenomic binning, comparative biology and taxonomic classification.</title>
        <authorList>
            <person name="Goeker M."/>
        </authorList>
    </citation>
    <scope>NUCLEOTIDE SEQUENCE [LARGE SCALE GENOMIC DNA]</scope>
    <source>
        <strain evidence="4 5">DSM 10065</strain>
    </source>
</reference>
<dbReference type="OrthoDB" id="5294582at2"/>
<dbReference type="InterPro" id="IPR011723">
    <property type="entry name" value="Znf/thioredoxin_put"/>
</dbReference>
<dbReference type="AlphaFoldDB" id="A0A2U1CQK5"/>
<name>A0A2U1CQK5_9BURK</name>
<feature type="compositionally biased region" description="Basic and acidic residues" evidence="1">
    <location>
        <begin position="135"/>
        <end position="144"/>
    </location>
</feature>
<proteinExistence type="predicted"/>
<accession>A0A2U1CQK5</accession>
<protein>
    <submittedName>
        <fullName evidence="4">Putative Zn finger-like uncharacterized protein</fullName>
    </submittedName>
</protein>
<evidence type="ECO:0000256" key="1">
    <source>
        <dbReference type="SAM" id="MobiDB-lite"/>
    </source>
</evidence>
<evidence type="ECO:0000313" key="5">
    <source>
        <dbReference type="Proteomes" id="UP000246145"/>
    </source>
</evidence>
<evidence type="ECO:0000313" key="4">
    <source>
        <dbReference type="EMBL" id="PVY68166.1"/>
    </source>
</evidence>
<gene>
    <name evidence="4" type="ORF">C7440_0555</name>
</gene>
<feature type="transmembrane region" description="Helical" evidence="2">
    <location>
        <begin position="184"/>
        <end position="205"/>
    </location>
</feature>
<feature type="compositionally biased region" description="Low complexity" evidence="1">
    <location>
        <begin position="58"/>
        <end position="80"/>
    </location>
</feature>
<dbReference type="Pfam" id="PF11906">
    <property type="entry name" value="DUF3426"/>
    <property type="match status" value="1"/>
</dbReference>
<evidence type="ECO:0000259" key="3">
    <source>
        <dbReference type="Pfam" id="PF13719"/>
    </source>
</evidence>
<keyword evidence="2" id="KW-0472">Membrane</keyword>
<evidence type="ECO:0000256" key="2">
    <source>
        <dbReference type="SAM" id="Phobius"/>
    </source>
</evidence>